<dbReference type="CDD" id="cd20353">
    <property type="entry name" value="Rcat_RBR_RNF216"/>
    <property type="match status" value="1"/>
</dbReference>
<dbReference type="InterPro" id="IPR051628">
    <property type="entry name" value="LUBAC_E3_Ligases"/>
</dbReference>
<dbReference type="STRING" id="88036.D8QYU2"/>
<comment type="pathway">
    <text evidence="1">Protein modification; protein ubiquitination.</text>
</comment>
<name>D8QYU2_SELML</name>
<keyword evidence="7" id="KW-0862">Zinc</keyword>
<dbReference type="InterPro" id="IPR002867">
    <property type="entry name" value="IBR_dom"/>
</dbReference>
<evidence type="ECO:0000256" key="6">
    <source>
        <dbReference type="ARBA" id="ARBA00022786"/>
    </source>
</evidence>
<feature type="domain" description="RING-type" evidence="9">
    <location>
        <begin position="221"/>
        <end position="440"/>
    </location>
</feature>
<evidence type="ECO:0000256" key="4">
    <source>
        <dbReference type="ARBA" id="ARBA00022737"/>
    </source>
</evidence>
<evidence type="ECO:0000256" key="1">
    <source>
        <dbReference type="ARBA" id="ARBA00004906"/>
    </source>
</evidence>
<dbReference type="OMA" id="MANGWRI"/>
<gene>
    <name evidence="10" type="ORF">SELMODRAFT_405515</name>
</gene>
<evidence type="ECO:0000256" key="2">
    <source>
        <dbReference type="ARBA" id="ARBA00022679"/>
    </source>
</evidence>
<sequence>MRKRNPAQRPITIDDGDSGAPLLPPKRAHTYRACRGKQLEEEEEETALQVRAVSKEEFDAAVLASRMRCRSARSRATPSGSSRSPAVGVAVAAAGEEDENVFEMKPPPPEAGEIYQEWCVYTLCSEFPRATVLCVRQALKRHMRKLGPSYAALRSEYHKALARERDGNHGGENESSSWLPAEGFKLNKSPRRLVRPRKSCPLFDREFEIVKRRIAKEEKEASFECGCCFSECSFEQLAQCVDGHLFCFSCLRRHVEEATFGGGQSYTVLSCMDTAGCSGFFPASEVSRALPADVLSKYERRLAEESVARARLEGLVYCPFCNFPCELDPGFRVLDCPNIMCAKSSCVKCKEPNHLPLECHEVEKKTETSLRRQVEELMTKALVRECLSCKAELVKTDGCNKITCRCGQMMCYVCRQKISAGYSHFCQHAREPGKSCRSCNRCGLWAQESSDDVVKAAKEAAMQAAACDEPGILNKKIGPQERRVR</sequence>
<dbReference type="EMBL" id="GL377569">
    <property type="protein sequence ID" value="EFJ34674.1"/>
    <property type="molecule type" value="Genomic_DNA"/>
</dbReference>
<evidence type="ECO:0000256" key="7">
    <source>
        <dbReference type="ARBA" id="ARBA00022833"/>
    </source>
</evidence>
<dbReference type="GO" id="GO:0008270">
    <property type="term" value="F:zinc ion binding"/>
    <property type="evidence" value="ECO:0007669"/>
    <property type="project" value="UniProtKB-KW"/>
</dbReference>
<dbReference type="Proteomes" id="UP000001514">
    <property type="component" value="Unassembled WGS sequence"/>
</dbReference>
<dbReference type="Pfam" id="PF26191">
    <property type="entry name" value="RING-HC_RBR_RNF216"/>
    <property type="match status" value="1"/>
</dbReference>
<evidence type="ECO:0000256" key="3">
    <source>
        <dbReference type="ARBA" id="ARBA00022723"/>
    </source>
</evidence>
<dbReference type="GO" id="GO:0016740">
    <property type="term" value="F:transferase activity"/>
    <property type="evidence" value="ECO:0007669"/>
    <property type="project" value="UniProtKB-KW"/>
</dbReference>
<dbReference type="InParanoid" id="D8QYU2"/>
<dbReference type="InterPro" id="IPR047546">
    <property type="entry name" value="Rcat_RBR_RNF216"/>
</dbReference>
<dbReference type="InterPro" id="IPR044066">
    <property type="entry name" value="TRIAD_supradom"/>
</dbReference>
<dbReference type="KEGG" id="smo:SELMODRAFT_405515"/>
<keyword evidence="6" id="KW-0833">Ubl conjugation pathway</keyword>
<dbReference type="InterPro" id="IPR047544">
    <property type="entry name" value="RING-HC_RBR_RNF216"/>
</dbReference>
<dbReference type="AlphaFoldDB" id="D8QYU2"/>
<evidence type="ECO:0000256" key="8">
    <source>
        <dbReference type="SAM" id="MobiDB-lite"/>
    </source>
</evidence>
<evidence type="ECO:0000313" key="11">
    <source>
        <dbReference type="Proteomes" id="UP000001514"/>
    </source>
</evidence>
<keyword evidence="2" id="KW-0808">Transferase</keyword>
<dbReference type="SMART" id="SM00647">
    <property type="entry name" value="IBR"/>
    <property type="match status" value="1"/>
</dbReference>
<evidence type="ECO:0000259" key="9">
    <source>
        <dbReference type="PROSITE" id="PS51873"/>
    </source>
</evidence>
<dbReference type="Pfam" id="PF26200">
    <property type="entry name" value="Rcat_RNF216"/>
    <property type="match status" value="1"/>
</dbReference>
<dbReference type="CDD" id="cd20339">
    <property type="entry name" value="BRcat_RBR_RNF216"/>
    <property type="match status" value="1"/>
</dbReference>
<dbReference type="CDD" id="cd16630">
    <property type="entry name" value="RING-HC_RBR_RNF216"/>
    <property type="match status" value="1"/>
</dbReference>
<proteinExistence type="predicted"/>
<feature type="region of interest" description="Disordered" evidence="8">
    <location>
        <begin position="1"/>
        <end position="26"/>
    </location>
</feature>
<dbReference type="InterPro" id="IPR047545">
    <property type="entry name" value="BRcat_RBR_RNF216"/>
</dbReference>
<dbReference type="SUPFAM" id="SSF57850">
    <property type="entry name" value="RING/U-box"/>
    <property type="match status" value="3"/>
</dbReference>
<keyword evidence="4" id="KW-0677">Repeat</keyword>
<dbReference type="PROSITE" id="PS51873">
    <property type="entry name" value="TRIAD"/>
    <property type="match status" value="1"/>
</dbReference>
<dbReference type="OrthoDB" id="10009520at2759"/>
<keyword evidence="3" id="KW-0479">Metal-binding</keyword>
<evidence type="ECO:0000313" key="10">
    <source>
        <dbReference type="EMBL" id="EFJ34674.1"/>
    </source>
</evidence>
<dbReference type="PANTHER" id="PTHR22770:SF47">
    <property type="entry name" value="E3 UBIQUITIN-PROTEIN LIGASE RNF216"/>
    <property type="match status" value="1"/>
</dbReference>
<dbReference type="eggNOG" id="KOG1812">
    <property type="taxonomic scope" value="Eukaryota"/>
</dbReference>
<dbReference type="PANTHER" id="PTHR22770">
    <property type="entry name" value="UBIQUITIN CONJUGATING ENZYME 7 INTERACTING PROTEIN-RELATED"/>
    <property type="match status" value="1"/>
</dbReference>
<accession>D8QYU2</accession>
<dbReference type="Gene3D" id="1.20.120.1750">
    <property type="match status" value="1"/>
</dbReference>
<evidence type="ECO:0000256" key="5">
    <source>
        <dbReference type="ARBA" id="ARBA00022771"/>
    </source>
</evidence>
<protein>
    <recommendedName>
        <fullName evidence="9">RING-type domain-containing protein</fullName>
    </recommendedName>
</protein>
<reference evidence="10 11" key="1">
    <citation type="journal article" date="2011" name="Science">
        <title>The Selaginella genome identifies genetic changes associated with the evolution of vascular plants.</title>
        <authorList>
            <person name="Banks J.A."/>
            <person name="Nishiyama T."/>
            <person name="Hasebe M."/>
            <person name="Bowman J.L."/>
            <person name="Gribskov M."/>
            <person name="dePamphilis C."/>
            <person name="Albert V.A."/>
            <person name="Aono N."/>
            <person name="Aoyama T."/>
            <person name="Ambrose B.A."/>
            <person name="Ashton N.W."/>
            <person name="Axtell M.J."/>
            <person name="Barker E."/>
            <person name="Barker M.S."/>
            <person name="Bennetzen J.L."/>
            <person name="Bonawitz N.D."/>
            <person name="Chapple C."/>
            <person name="Cheng C."/>
            <person name="Correa L.G."/>
            <person name="Dacre M."/>
            <person name="DeBarry J."/>
            <person name="Dreyer I."/>
            <person name="Elias M."/>
            <person name="Engstrom E.M."/>
            <person name="Estelle M."/>
            <person name="Feng L."/>
            <person name="Finet C."/>
            <person name="Floyd S.K."/>
            <person name="Frommer W.B."/>
            <person name="Fujita T."/>
            <person name="Gramzow L."/>
            <person name="Gutensohn M."/>
            <person name="Harholt J."/>
            <person name="Hattori M."/>
            <person name="Heyl A."/>
            <person name="Hirai T."/>
            <person name="Hiwatashi Y."/>
            <person name="Ishikawa M."/>
            <person name="Iwata M."/>
            <person name="Karol K.G."/>
            <person name="Koehler B."/>
            <person name="Kolukisaoglu U."/>
            <person name="Kubo M."/>
            <person name="Kurata T."/>
            <person name="Lalonde S."/>
            <person name="Li K."/>
            <person name="Li Y."/>
            <person name="Litt A."/>
            <person name="Lyons E."/>
            <person name="Manning G."/>
            <person name="Maruyama T."/>
            <person name="Michael T.P."/>
            <person name="Mikami K."/>
            <person name="Miyazaki S."/>
            <person name="Morinaga S."/>
            <person name="Murata T."/>
            <person name="Mueller-Roeber B."/>
            <person name="Nelson D.R."/>
            <person name="Obara M."/>
            <person name="Oguri Y."/>
            <person name="Olmstead R.G."/>
            <person name="Onodera N."/>
            <person name="Petersen B.L."/>
            <person name="Pils B."/>
            <person name="Prigge M."/>
            <person name="Rensing S.A."/>
            <person name="Riano-Pachon D.M."/>
            <person name="Roberts A.W."/>
            <person name="Sato Y."/>
            <person name="Scheller H.V."/>
            <person name="Schulz B."/>
            <person name="Schulz C."/>
            <person name="Shakirov E.V."/>
            <person name="Shibagaki N."/>
            <person name="Shinohara N."/>
            <person name="Shippen D.E."/>
            <person name="Soerensen I."/>
            <person name="Sotooka R."/>
            <person name="Sugimoto N."/>
            <person name="Sugita M."/>
            <person name="Sumikawa N."/>
            <person name="Tanurdzic M."/>
            <person name="Theissen G."/>
            <person name="Ulvskov P."/>
            <person name="Wakazuki S."/>
            <person name="Weng J.K."/>
            <person name="Willats W.W."/>
            <person name="Wipf D."/>
            <person name="Wolf P.G."/>
            <person name="Yang L."/>
            <person name="Zimmer A.D."/>
            <person name="Zhu Q."/>
            <person name="Mitros T."/>
            <person name="Hellsten U."/>
            <person name="Loque D."/>
            <person name="Otillar R."/>
            <person name="Salamov A."/>
            <person name="Schmutz J."/>
            <person name="Shapiro H."/>
            <person name="Lindquist E."/>
            <person name="Lucas S."/>
            <person name="Rokhsar D."/>
            <person name="Grigoriev I.V."/>
        </authorList>
    </citation>
    <scope>NUCLEOTIDE SEQUENCE [LARGE SCALE GENOMIC DNA]</scope>
</reference>
<keyword evidence="5" id="KW-0863">Zinc-finger</keyword>
<dbReference type="Gramene" id="EFJ34674">
    <property type="protein sequence ID" value="EFJ34674"/>
    <property type="gene ID" value="SELMODRAFT_405515"/>
</dbReference>
<keyword evidence="11" id="KW-1185">Reference proteome</keyword>
<dbReference type="HOGENOM" id="CLU_563106_0_0_1"/>
<organism evidence="11">
    <name type="scientific">Selaginella moellendorffii</name>
    <name type="common">Spikemoss</name>
    <dbReference type="NCBI Taxonomy" id="88036"/>
    <lineage>
        <taxon>Eukaryota</taxon>
        <taxon>Viridiplantae</taxon>
        <taxon>Streptophyta</taxon>
        <taxon>Embryophyta</taxon>
        <taxon>Tracheophyta</taxon>
        <taxon>Lycopodiopsida</taxon>
        <taxon>Selaginellales</taxon>
        <taxon>Selaginellaceae</taxon>
        <taxon>Selaginella</taxon>
    </lineage>
</organism>